<evidence type="ECO:0000256" key="1">
    <source>
        <dbReference type="SAM" id="Phobius"/>
    </source>
</evidence>
<dbReference type="Gene3D" id="2.20.110.10">
    <property type="entry name" value="Histone H3 K4-specific methyltransferase SET7/9 N-terminal domain"/>
    <property type="match status" value="2"/>
</dbReference>
<reference evidence="2" key="1">
    <citation type="submission" date="2018-05" db="EMBL/GenBank/DDBJ databases">
        <authorList>
            <person name="Lanie J.A."/>
            <person name="Ng W.-L."/>
            <person name="Kazmierczak K.M."/>
            <person name="Andrzejewski T.M."/>
            <person name="Davidsen T.M."/>
            <person name="Wayne K.J."/>
            <person name="Tettelin H."/>
            <person name="Glass J.I."/>
            <person name="Rusch D."/>
            <person name="Podicherti R."/>
            <person name="Tsui H.-C.T."/>
            <person name="Winkler M.E."/>
        </authorList>
    </citation>
    <scope>NUCLEOTIDE SEQUENCE</scope>
</reference>
<keyword evidence="1" id="KW-0812">Transmembrane</keyword>
<dbReference type="AlphaFoldDB" id="A0A382XQ16"/>
<gene>
    <name evidence="2" type="ORF">METZ01_LOCUS425828</name>
</gene>
<keyword evidence="1" id="KW-0472">Membrane</keyword>
<evidence type="ECO:0000313" key="2">
    <source>
        <dbReference type="EMBL" id="SVD72974.1"/>
    </source>
</evidence>
<feature type="transmembrane region" description="Helical" evidence="1">
    <location>
        <begin position="12"/>
        <end position="34"/>
    </location>
</feature>
<dbReference type="EMBL" id="UINC01169439">
    <property type="protein sequence ID" value="SVD72974.1"/>
    <property type="molecule type" value="Genomic_DNA"/>
</dbReference>
<accession>A0A382XQ16</accession>
<name>A0A382XQ16_9ZZZZ</name>
<organism evidence="2">
    <name type="scientific">marine metagenome</name>
    <dbReference type="NCBI Taxonomy" id="408172"/>
    <lineage>
        <taxon>unclassified sequences</taxon>
        <taxon>metagenomes</taxon>
        <taxon>ecological metagenomes</taxon>
    </lineage>
</organism>
<dbReference type="SUPFAM" id="SSF82185">
    <property type="entry name" value="Histone H3 K4-specific methyltransferase SET7/9 N-terminal domain"/>
    <property type="match status" value="1"/>
</dbReference>
<evidence type="ECO:0008006" key="3">
    <source>
        <dbReference type="Google" id="ProtNLM"/>
    </source>
</evidence>
<dbReference type="Pfam" id="PF07661">
    <property type="entry name" value="MORN_2"/>
    <property type="match status" value="2"/>
</dbReference>
<feature type="non-terminal residue" evidence="2">
    <location>
        <position position="1"/>
    </location>
</feature>
<protein>
    <recommendedName>
        <fullName evidence="3">Toxin-antitoxin system YwqK family antitoxin</fullName>
    </recommendedName>
</protein>
<sequence>SPNSHQPREMNAFKDSVVVSMKISFLICTFFFLIGLGSNLIGYIHAFIFLSIMFSLFSIWDRNNRYKEIIYFDNGKKQHQISMKNGISDGQSISWYRNGNKKCITYFENGKPHGKCIIWHENGKKKMEKYYKNGIKHGKFKCWDENGVRLGEGDVVNGLPHGISITYDSNGLKIIEETFKYGVLHGHKTHFKNGFVEFVEIFENGNRIDVLNNYMSSIIEYKPIYIN</sequence>
<feature type="transmembrane region" description="Helical" evidence="1">
    <location>
        <begin position="40"/>
        <end position="60"/>
    </location>
</feature>
<proteinExistence type="predicted"/>
<dbReference type="InterPro" id="IPR011652">
    <property type="entry name" value="MORN_2"/>
</dbReference>
<keyword evidence="1" id="KW-1133">Transmembrane helix</keyword>